<dbReference type="Proteomes" id="UP000233276">
    <property type="component" value="Chromosome"/>
</dbReference>
<keyword evidence="1" id="KW-0732">Signal</keyword>
<dbReference type="EMBL" id="CP025299">
    <property type="protein sequence ID" value="AUG30983.1"/>
    <property type="molecule type" value="Genomic_DNA"/>
</dbReference>
<organism evidence="2 3">
    <name type="scientific">Microbacterium hominis</name>
    <dbReference type="NCBI Taxonomy" id="162426"/>
    <lineage>
        <taxon>Bacteria</taxon>
        <taxon>Bacillati</taxon>
        <taxon>Actinomycetota</taxon>
        <taxon>Actinomycetes</taxon>
        <taxon>Micrococcales</taxon>
        <taxon>Microbacteriaceae</taxon>
        <taxon>Microbacterium</taxon>
    </lineage>
</organism>
<accession>A0A2K9E1X9</accession>
<reference evidence="2 3" key="1">
    <citation type="submission" date="2017-12" db="EMBL/GenBank/DDBJ databases">
        <title>Isolation and characterization of estrogens degradatiion strain Microbacterium hominis SJTG1.</title>
        <authorList>
            <person name="Xiong W."/>
            <person name="Yin C."/>
            <person name="Zheng D."/>
            <person name="Liang R."/>
        </authorList>
    </citation>
    <scope>NUCLEOTIDE SEQUENCE [LARGE SCALE GENOMIC DNA]</scope>
    <source>
        <strain evidence="2 3">SJTG1</strain>
    </source>
</reference>
<protein>
    <submittedName>
        <fullName evidence="2">Uncharacterized protein</fullName>
    </submittedName>
</protein>
<dbReference type="RefSeq" id="WP_101307086.1">
    <property type="nucleotide sequence ID" value="NZ_CP025299.1"/>
</dbReference>
<evidence type="ECO:0000256" key="1">
    <source>
        <dbReference type="SAM" id="SignalP"/>
    </source>
</evidence>
<dbReference type="AlphaFoldDB" id="A0A2K9E1X9"/>
<evidence type="ECO:0000313" key="2">
    <source>
        <dbReference type="EMBL" id="AUG30983.1"/>
    </source>
</evidence>
<evidence type="ECO:0000313" key="3">
    <source>
        <dbReference type="Proteomes" id="UP000233276"/>
    </source>
</evidence>
<proteinExistence type="predicted"/>
<gene>
    <name evidence="2" type="ORF">CXR34_16935</name>
</gene>
<feature type="signal peptide" evidence="1">
    <location>
        <begin position="1"/>
        <end position="29"/>
    </location>
</feature>
<dbReference type="KEGG" id="mhos:CXR34_16935"/>
<sequence>MTGTPRRSGTRRLLLAAGAVLLACGGVTAAAYTDAALVFLGTGSEGSGIGNPHRFDIAVRDAQNELQDAVTRADAVVLPVTSGTVFTEGTPVRFDVTIANRTPGVTGDLMLSLYDPDPQSSDLFGSLRFSLYLDGSATPAITDATADTVNAAGLGFTAVEPGIEHHVRVDAVIATGAGLSVAGTSTAIGLQTNGTSR</sequence>
<name>A0A2K9E1X9_9MICO</name>
<dbReference type="PROSITE" id="PS51257">
    <property type="entry name" value="PROKAR_LIPOPROTEIN"/>
    <property type="match status" value="1"/>
</dbReference>
<feature type="chain" id="PRO_5014947009" evidence="1">
    <location>
        <begin position="30"/>
        <end position="197"/>
    </location>
</feature>